<keyword evidence="2" id="KW-1185">Reference proteome</keyword>
<dbReference type="Proteomes" id="UP000037247">
    <property type="component" value="Unassembled WGS sequence"/>
</dbReference>
<comment type="caution">
    <text evidence="1">The sequence shown here is derived from an EMBL/GenBank/DDBJ whole genome shotgun (WGS) entry which is preliminary data.</text>
</comment>
<name>A0ABR5ID73_9ACTN</name>
<dbReference type="EMBL" id="LDTZ01000016">
    <property type="protein sequence ID" value="KNA91542.1"/>
    <property type="molecule type" value="Genomic_DNA"/>
</dbReference>
<sequence>MHSAIRMSKSSAHRRRRITSQQRIVFGCLVALIVSALMAISVRQSGAYWTSNVAASASTISSGALVLTAGGSHNLALTSLGGTALSPGSRKTVSVTVANGGDTTLGYKLTNVATSDGHLTLTASAMPGTDATSCDGSTATTLPGTALTTSGNYLTLSSGQTQLLCLRGTLDITAVAGATYTGSYTFGAIQQQ</sequence>
<organism evidence="1 2">
    <name type="scientific">Gordonia jacobaea</name>
    <dbReference type="NCBI Taxonomy" id="122202"/>
    <lineage>
        <taxon>Bacteria</taxon>
        <taxon>Bacillati</taxon>
        <taxon>Actinomycetota</taxon>
        <taxon>Actinomycetes</taxon>
        <taxon>Mycobacteriales</taxon>
        <taxon>Gordoniaceae</taxon>
        <taxon>Gordonia</taxon>
    </lineage>
</organism>
<protein>
    <submittedName>
        <fullName evidence="1">Uncharacterized protein</fullName>
    </submittedName>
</protein>
<evidence type="ECO:0000313" key="2">
    <source>
        <dbReference type="Proteomes" id="UP000037247"/>
    </source>
</evidence>
<gene>
    <name evidence="1" type="ORF">ABW18_10185</name>
</gene>
<proteinExistence type="predicted"/>
<accession>A0ABR5ID73</accession>
<reference evidence="1 2" key="1">
    <citation type="submission" date="2015-05" db="EMBL/GenBank/DDBJ databases">
        <title>Draft genome sequence of the bacterium Gordonia jacobaea a new member of the Gordonia genus.</title>
        <authorList>
            <person name="Jimenez-Galisteo G."/>
            <person name="Dominguez A."/>
            <person name="Munoz E."/>
            <person name="Vinas M."/>
        </authorList>
    </citation>
    <scope>NUCLEOTIDE SEQUENCE [LARGE SCALE GENOMIC DNA]</scope>
    <source>
        <strain evidence="2">mv1</strain>
    </source>
</reference>
<evidence type="ECO:0000313" key="1">
    <source>
        <dbReference type="EMBL" id="KNA91542.1"/>
    </source>
</evidence>